<evidence type="ECO:0000256" key="3">
    <source>
        <dbReference type="ARBA" id="ARBA00022884"/>
    </source>
</evidence>
<dbReference type="InterPro" id="IPR030842">
    <property type="entry name" value="TF_NusA_bacterial"/>
</dbReference>
<feature type="region of interest" description="Disordered" evidence="6">
    <location>
        <begin position="1194"/>
        <end position="1264"/>
    </location>
</feature>
<dbReference type="Gene3D" id="2.40.10.10">
    <property type="entry name" value="Trypsin-like serine proteases"/>
    <property type="match status" value="1"/>
</dbReference>
<evidence type="ECO:0000259" key="7">
    <source>
        <dbReference type="Pfam" id="PF13184"/>
    </source>
</evidence>
<dbReference type="InterPro" id="IPR009003">
    <property type="entry name" value="Peptidase_S1_PA"/>
</dbReference>
<dbReference type="PANTHER" id="PTHR22648:SF0">
    <property type="entry name" value="TRANSCRIPTION TERMINATION_ANTITERMINATION PROTEIN NUSA"/>
    <property type="match status" value="1"/>
</dbReference>
<evidence type="ECO:0000256" key="6">
    <source>
        <dbReference type="SAM" id="MobiDB-lite"/>
    </source>
</evidence>
<evidence type="ECO:0000256" key="1">
    <source>
        <dbReference type="ARBA" id="ARBA00022472"/>
    </source>
</evidence>
<keyword evidence="5" id="KW-0804">Transcription</keyword>
<comment type="caution">
    <text evidence="8">The sequence shown here is derived from an EMBL/GenBank/DDBJ whole genome shotgun (WGS) entry which is preliminary data.</text>
</comment>
<dbReference type="SUPFAM" id="SSF52540">
    <property type="entry name" value="P-loop containing nucleoside triphosphate hydrolases"/>
    <property type="match status" value="1"/>
</dbReference>
<feature type="compositionally biased region" description="Pro residues" evidence="6">
    <location>
        <begin position="1202"/>
        <end position="1218"/>
    </location>
</feature>
<dbReference type="SUPFAM" id="SSF54814">
    <property type="entry name" value="Prokaryotic type KH domain (KH-domain type II)"/>
    <property type="match status" value="2"/>
</dbReference>
<dbReference type="Pfam" id="PF13184">
    <property type="entry name" value="KH_NusA_1st"/>
    <property type="match status" value="1"/>
</dbReference>
<dbReference type="InterPro" id="IPR025249">
    <property type="entry name" value="TF_NusA_KH_1st"/>
</dbReference>
<evidence type="ECO:0000313" key="8">
    <source>
        <dbReference type="EMBL" id="MBS2548146.1"/>
    </source>
</evidence>
<keyword evidence="9" id="KW-1185">Reference proteome</keyword>
<evidence type="ECO:0000313" key="9">
    <source>
        <dbReference type="Proteomes" id="UP000730482"/>
    </source>
</evidence>
<keyword evidence="1" id="KW-0806">Transcription termination</keyword>
<name>A0ABS5KQ18_9ACTN</name>
<evidence type="ECO:0000256" key="5">
    <source>
        <dbReference type="ARBA" id="ARBA00023163"/>
    </source>
</evidence>
<dbReference type="EMBL" id="JAAFYZ010000042">
    <property type="protein sequence ID" value="MBS2548146.1"/>
    <property type="molecule type" value="Genomic_DNA"/>
</dbReference>
<evidence type="ECO:0000256" key="4">
    <source>
        <dbReference type="ARBA" id="ARBA00023015"/>
    </source>
</evidence>
<dbReference type="Gene3D" id="3.30.300.20">
    <property type="match status" value="2"/>
</dbReference>
<feature type="compositionally biased region" description="Acidic residues" evidence="6">
    <location>
        <begin position="1602"/>
        <end position="1612"/>
    </location>
</feature>
<dbReference type="RefSeq" id="WP_212009721.1">
    <property type="nucleotide sequence ID" value="NZ_JAAFYZ010000042.1"/>
</dbReference>
<evidence type="ECO:0000256" key="2">
    <source>
        <dbReference type="ARBA" id="ARBA00022490"/>
    </source>
</evidence>
<keyword evidence="3" id="KW-0694">RNA-binding</keyword>
<proteinExistence type="predicted"/>
<dbReference type="InterPro" id="IPR015946">
    <property type="entry name" value="KH_dom-like_a/b"/>
</dbReference>
<dbReference type="Proteomes" id="UP000730482">
    <property type="component" value="Unassembled WGS sequence"/>
</dbReference>
<dbReference type="SUPFAM" id="SSF50494">
    <property type="entry name" value="Trypsin-like serine proteases"/>
    <property type="match status" value="1"/>
</dbReference>
<dbReference type="InterPro" id="IPR027417">
    <property type="entry name" value="P-loop_NTPase"/>
</dbReference>
<dbReference type="Pfam" id="PF13365">
    <property type="entry name" value="Trypsin_2"/>
    <property type="match status" value="1"/>
</dbReference>
<feature type="region of interest" description="Disordered" evidence="6">
    <location>
        <begin position="1589"/>
        <end position="1615"/>
    </location>
</feature>
<dbReference type="InterPro" id="IPR009019">
    <property type="entry name" value="KH_sf_prok-type"/>
</dbReference>
<feature type="domain" description="Transcription factor NusA first KH" evidence="7">
    <location>
        <begin position="1701"/>
        <end position="1778"/>
    </location>
</feature>
<protein>
    <submittedName>
        <fullName evidence="8">Trypsin-like peptidase domain-containing protein</fullName>
    </submittedName>
</protein>
<sequence>MTPLVTARVAEVVVRRGAKAGYGSGYRITSRLILTAGHVLDVDGDADVVTSFEIRLGGTDVQLPARQAWRSAEHDLALLRLDDSATIDPVPPVAFGLLPDDVGSILFVAIGFPAYAFQGETADRQGLRQRDSRRISGSVQLGSNLKSGLLDLALDPAGPSDRMGEPWQGMSGAAVFTGDDGLLIGVQAARLPRAGTANLQGEPIARVLQDPGFLEALGGDGESPRSEQIALPGAPPANTQRAVLPQQQLVDGFSTFKKNLTADGLPFVSPGADHPAYPSLLFDRLKDKYSGGRGVLLVGAAGTGKTRTGIEVGNVALAAGWRVLHVVPSDDDGTLEEIIGRVFAERSSVLVVIDYFNESRLDPVQLRKQLIAEANRRKDMQVAILASMRPGGLQRADRALLHQLFDEVELRQDDSFQRLVAENALRQHAPGAIEQLGMRHMMRICGRRPIIALLIARGIEHQVQVGKPLPEGAALRSGGELSGWLESRLREDGLTVAARETAFGRVRASSELLAAAAAAAACPQPRYEVTAAAQASLDAAAGSAPTAEDADLTAEDVVATLISWGWLEQHEGVVSVAHDVVADQLMESVLLPERGIEPDAVGTRALLDGCLTDPRTIGRFAVNVGRLANDLDLAKRSAAVTPVLDDWFADNATVIGQILRRSSRVGGHALGALFAGSLWSDSAVRCWEEAVGPWLADYGGSVHARYLLSSCLHPLSPASVVRPLIPTGLAWIGEHWRLPEAGFVLASLLERDDLPPQAAQETVAVALSWLERHPVAAEAWNVLRQLLYRTDLEQPDSGLAVAAAFTWLTRHPTAANARYVLSQLLYRTDLGPQDNARAVAAAFAWLEVRPDAMEARSVLAPLLARTTRDAQYGRRAVAAAFTWLAGHPTAADAQSVLRPLLYRTRLKLLDSGPVVDAALVWLGRHDAAAQAWQVLRPLLRQADLDSRASARTVAAAFNWLEHHGPDMDAHYVLSALLSRMDLGSDDGRRALIYAFDWLGGHPSAAVARFVLQPLLDRTGLKLLDGRPVIAAALVWLKRHDTAELARLVLAPLLVQTDPGSRAGKQTVGAALAWLDKHGPDSDARFVLGPLLSRSDLGADESQRALIHAFAWLDPGHAPDKNAQDVLAPLLRRTGLAPHDVRQAVSLALGWLDDHVGAEGARSVLRSLLDRADLASPDAERAAVAAERIERHAIDMGSRAVPAPRPKPSGGAPRPPARPSPAMLDRRRQPGRQTPAGPNASNRRADPGSRGLGAPLSATPPDDSLRRYDLAIRTTRSPSTPPGLALNTIDIPWGFGADADPKTATVDALRSSGLALGDTAATIVFIAPPGTRGLPVYAAVVGFTHRWVDAYADGKVLELADSRWHEDAGEVVEPQSTLFWAQVGGPAVDGMLTVPFPPDPDARIDGYTAGVLRRAPRVRMVPPDSASAAFQMLVRVAALRPKRGRWRLPVLSTGTEPLPVGKSTQGQGFDLEVIRRAAHQYRSDVVKEVEEFDEIVPARTVSPLNVRIAEANAADRSAVLRRLGAAPVDDVRWSCPRDEEDHGILVMKEHGSGQVSCPRCYPQHPVGLVRLTMDTLLLTPDEAAVFILNDPGGSAGQSADTPADTDTDTDTDDFPTPGMAVTARVVGSTPDAYLCTLRHPVTGRDYEALLPMRELHKADPGLRLASGHTLVAMVSRRRDLTVLMESSAPENPAPALSVTAFALVERVLVGFVPELATGEVAIMKIARVPTAKTRIAVASTTPSKNAKGSFIGKGAERANGSSRLLSRGMAHEEIEIVPYSSDPRTMLTNAVAFIQPTDVLIEGKRAIVAVPEHQVRGSIGQDGLNARLAGQLTDLRVRIVPDGTDLGLAMESGLDEERARRDDLADI</sequence>
<reference evidence="8 9" key="1">
    <citation type="submission" date="2020-02" db="EMBL/GenBank/DDBJ databases">
        <title>Acidophilic actinobacteria isolated from forest soil.</title>
        <authorList>
            <person name="Golinska P."/>
        </authorList>
    </citation>
    <scope>NUCLEOTIDE SEQUENCE [LARGE SCALE GENOMIC DNA]</scope>
    <source>
        <strain evidence="8 9">NL8</strain>
    </source>
</reference>
<gene>
    <name evidence="8" type="ORF">KGQ19_14860</name>
</gene>
<dbReference type="PANTHER" id="PTHR22648">
    <property type="entry name" value="TRANSCRIPTION TERMINATION FACTOR NUSA"/>
    <property type="match status" value="1"/>
</dbReference>
<keyword evidence="4" id="KW-0805">Transcription regulation</keyword>
<keyword evidence="2" id="KW-0963">Cytoplasm</keyword>
<dbReference type="InterPro" id="IPR043504">
    <property type="entry name" value="Peptidase_S1_PA_chymotrypsin"/>
</dbReference>
<accession>A0ABS5KQ18</accession>
<organism evidence="8 9">
    <name type="scientific">Catenulispora pinistramenti</name>
    <dbReference type="NCBI Taxonomy" id="2705254"/>
    <lineage>
        <taxon>Bacteria</taxon>
        <taxon>Bacillati</taxon>
        <taxon>Actinomycetota</taxon>
        <taxon>Actinomycetes</taxon>
        <taxon>Catenulisporales</taxon>
        <taxon>Catenulisporaceae</taxon>
        <taxon>Catenulispora</taxon>
    </lineage>
</organism>